<reference evidence="2 3" key="1">
    <citation type="submission" date="2018-06" db="EMBL/GenBank/DDBJ databases">
        <title>Genomic Encyclopedia of Archaeal and Bacterial Type Strains, Phase II (KMG-II): from individual species to whole genera.</title>
        <authorList>
            <person name="Goeker M."/>
        </authorList>
    </citation>
    <scope>NUCLEOTIDE SEQUENCE [LARGE SCALE GENOMIC DNA]</scope>
    <source>
        <strain evidence="2 3">KACC 16626</strain>
    </source>
</reference>
<comment type="caution">
    <text evidence="2">The sequence shown here is derived from an EMBL/GenBank/DDBJ whole genome shotgun (WGS) entry which is preliminary data.</text>
</comment>
<dbReference type="InterPro" id="IPR003607">
    <property type="entry name" value="HD/PDEase_dom"/>
</dbReference>
<sequence>METTYVNSNNLRVGKVIAEDIFANTKYPIIYKNTKITNEILDVLKVFHIFKVPVLVEEAENQPEQIDDLTGNTMNIEVPKPVMTFEKIYLDAVEEFKRIFFDWESGSKIDITKVRGIILPLIDKVQEERSILFKLNSLSNTKDYLYHHCIATGLISAIITQKLGYERGFVLQMAVAGALADCGMAKIPPHVRDKKGTLTEQEFFLIRQHPIFSFKMIETLPAMKEEMKLAIYQHHERLDGSGYVEGLKLGKISNFSQIIAIADTFHAMTSERVYRSKESPFKVIEMIKESEFGKFDIKIVQALVDLVAGLPIGTTIELSNLEVGEIMFSNSYTPTRPLIKLINTGEIIDLSKQRNLYITQVINR</sequence>
<dbReference type="Gene3D" id="1.10.3210.10">
    <property type="entry name" value="Hypothetical protein af1432"/>
    <property type="match status" value="1"/>
</dbReference>
<dbReference type="CDD" id="cd00077">
    <property type="entry name" value="HDc"/>
    <property type="match status" value="1"/>
</dbReference>
<dbReference type="OrthoDB" id="9759601at2"/>
<dbReference type="EMBL" id="QJTJ01000046">
    <property type="protein sequence ID" value="PYF02200.1"/>
    <property type="molecule type" value="Genomic_DNA"/>
</dbReference>
<dbReference type="SUPFAM" id="SSF109604">
    <property type="entry name" value="HD-domain/PDEase-like"/>
    <property type="match status" value="1"/>
</dbReference>
<name>A0A318TEB8_9BACL</name>
<dbReference type="Proteomes" id="UP000247416">
    <property type="component" value="Unassembled WGS sequence"/>
</dbReference>
<dbReference type="AlphaFoldDB" id="A0A318TEB8"/>
<keyword evidence="3" id="KW-1185">Reference proteome</keyword>
<dbReference type="Pfam" id="PF13487">
    <property type="entry name" value="HD_5"/>
    <property type="match status" value="1"/>
</dbReference>
<organism evidence="2 3">
    <name type="scientific">Ureibacillus chungkukjangi</name>
    <dbReference type="NCBI Taxonomy" id="1202712"/>
    <lineage>
        <taxon>Bacteria</taxon>
        <taxon>Bacillati</taxon>
        <taxon>Bacillota</taxon>
        <taxon>Bacilli</taxon>
        <taxon>Bacillales</taxon>
        <taxon>Caryophanaceae</taxon>
        <taxon>Ureibacillus</taxon>
    </lineage>
</organism>
<protein>
    <submittedName>
        <fullName evidence="2">HD-GYP domain-containing protein (C-di-GMP phosphodiesterase class II)</fullName>
    </submittedName>
</protein>
<dbReference type="SMART" id="SM00471">
    <property type="entry name" value="HDc"/>
    <property type="match status" value="1"/>
</dbReference>
<dbReference type="PROSITE" id="PS51832">
    <property type="entry name" value="HD_GYP"/>
    <property type="match status" value="1"/>
</dbReference>
<evidence type="ECO:0000313" key="2">
    <source>
        <dbReference type="EMBL" id="PYF02200.1"/>
    </source>
</evidence>
<evidence type="ECO:0000259" key="1">
    <source>
        <dbReference type="PROSITE" id="PS51832"/>
    </source>
</evidence>
<accession>A0A318TEB8</accession>
<gene>
    <name evidence="2" type="ORF">BJ095_14611</name>
</gene>
<dbReference type="InterPro" id="IPR037522">
    <property type="entry name" value="HD_GYP_dom"/>
</dbReference>
<proteinExistence type="predicted"/>
<dbReference type="PANTHER" id="PTHR43155:SF2">
    <property type="entry name" value="CYCLIC DI-GMP PHOSPHODIESTERASE PA4108"/>
    <property type="match status" value="1"/>
</dbReference>
<evidence type="ECO:0000313" key="3">
    <source>
        <dbReference type="Proteomes" id="UP000247416"/>
    </source>
</evidence>
<dbReference type="RefSeq" id="WP_107937747.1">
    <property type="nucleotide sequence ID" value="NZ_CP085009.1"/>
</dbReference>
<feature type="domain" description="HD-GYP" evidence="1">
    <location>
        <begin position="124"/>
        <end position="319"/>
    </location>
</feature>
<dbReference type="PANTHER" id="PTHR43155">
    <property type="entry name" value="CYCLIC DI-GMP PHOSPHODIESTERASE PA4108-RELATED"/>
    <property type="match status" value="1"/>
</dbReference>